<dbReference type="SUPFAM" id="SSF52540">
    <property type="entry name" value="P-loop containing nucleoside triphosphate hydrolases"/>
    <property type="match status" value="1"/>
</dbReference>
<dbReference type="GO" id="GO:0003924">
    <property type="term" value="F:GTPase activity"/>
    <property type="evidence" value="ECO:0007669"/>
    <property type="project" value="InterPro"/>
</dbReference>
<dbReference type="SMART" id="SM00178">
    <property type="entry name" value="SAR"/>
    <property type="match status" value="1"/>
</dbReference>
<dbReference type="Gene3D" id="3.40.50.300">
    <property type="entry name" value="P-loop containing nucleotide triphosphate hydrolases"/>
    <property type="match status" value="1"/>
</dbReference>
<dbReference type="PANTHER" id="PTHR11711">
    <property type="entry name" value="ADP RIBOSYLATION FACTOR-RELATED"/>
    <property type="match status" value="1"/>
</dbReference>
<dbReference type="NCBIfam" id="TIGR00231">
    <property type="entry name" value="small_GTP"/>
    <property type="match status" value="1"/>
</dbReference>
<dbReference type="SMART" id="SM00177">
    <property type="entry name" value="ARF"/>
    <property type="match status" value="1"/>
</dbReference>
<dbReference type="AlphaFoldDB" id="A0A9P6TXK8"/>
<keyword evidence="5" id="KW-0479">Metal-binding</keyword>
<organism evidence="7 8">
    <name type="scientific">Mortierella polycephala</name>
    <dbReference type="NCBI Taxonomy" id="41804"/>
    <lineage>
        <taxon>Eukaryota</taxon>
        <taxon>Fungi</taxon>
        <taxon>Fungi incertae sedis</taxon>
        <taxon>Mucoromycota</taxon>
        <taxon>Mortierellomycotina</taxon>
        <taxon>Mortierellomycetes</taxon>
        <taxon>Mortierellales</taxon>
        <taxon>Mortierellaceae</taxon>
        <taxon>Mortierella</taxon>
    </lineage>
</organism>
<evidence type="ECO:0000256" key="1">
    <source>
        <dbReference type="ARBA" id="ARBA00010290"/>
    </source>
</evidence>
<dbReference type="InterPro" id="IPR024156">
    <property type="entry name" value="Small_GTPase_ARF"/>
</dbReference>
<dbReference type="CDD" id="cd00878">
    <property type="entry name" value="Arf_Arl"/>
    <property type="match status" value="1"/>
</dbReference>
<feature type="binding site" evidence="4">
    <location>
        <begin position="133"/>
        <end position="136"/>
    </location>
    <ligand>
        <name>GTP</name>
        <dbReference type="ChEBI" id="CHEBI:37565"/>
    </ligand>
</feature>
<dbReference type="EMBL" id="JAAAJA010000677">
    <property type="protein sequence ID" value="KAG0250511.1"/>
    <property type="molecule type" value="Genomic_DNA"/>
</dbReference>
<gene>
    <name evidence="7" type="ORF">BG011_008281</name>
</gene>
<feature type="binding site" evidence="5">
    <location>
        <position position="33"/>
    </location>
    <ligand>
        <name>Mg(2+)</name>
        <dbReference type="ChEBI" id="CHEBI:18420"/>
    </ligand>
</feature>
<feature type="binding site" evidence="4">
    <location>
        <begin position="26"/>
        <end position="33"/>
    </location>
    <ligand>
        <name>GTP</name>
        <dbReference type="ChEBI" id="CHEBI:37565"/>
    </ligand>
</feature>
<reference evidence="7" key="1">
    <citation type="journal article" date="2020" name="Fungal Divers.">
        <title>Resolving the Mortierellaceae phylogeny through synthesis of multi-gene phylogenetics and phylogenomics.</title>
        <authorList>
            <person name="Vandepol N."/>
            <person name="Liber J."/>
            <person name="Desiro A."/>
            <person name="Na H."/>
            <person name="Kennedy M."/>
            <person name="Barry K."/>
            <person name="Grigoriev I.V."/>
            <person name="Miller A.N."/>
            <person name="O'Donnell K."/>
            <person name="Stajich J.E."/>
            <person name="Bonito G."/>
        </authorList>
    </citation>
    <scope>NUCLEOTIDE SEQUENCE</scope>
    <source>
        <strain evidence="7">KOD948</strain>
    </source>
</reference>
<keyword evidence="3 4" id="KW-0342">GTP-binding</keyword>
<dbReference type="PROSITE" id="PS51417">
    <property type="entry name" value="ARF"/>
    <property type="match status" value="1"/>
</dbReference>
<dbReference type="Pfam" id="PF00025">
    <property type="entry name" value="Arf"/>
    <property type="match status" value="1"/>
</dbReference>
<feature type="binding site" evidence="4">
    <location>
        <position position="72"/>
    </location>
    <ligand>
        <name>GTP</name>
        <dbReference type="ChEBI" id="CHEBI:37565"/>
    </ligand>
</feature>
<keyword evidence="5" id="KW-0460">Magnesium</keyword>
<keyword evidence="2 4" id="KW-0547">Nucleotide-binding</keyword>
<evidence type="ECO:0000256" key="3">
    <source>
        <dbReference type="ARBA" id="ARBA00023134"/>
    </source>
</evidence>
<evidence type="ECO:0008006" key="9">
    <source>
        <dbReference type="Google" id="ProtNLM"/>
    </source>
</evidence>
<dbReference type="GO" id="GO:0030010">
    <property type="term" value="P:establishment of cell polarity"/>
    <property type="evidence" value="ECO:0007669"/>
    <property type="project" value="UniProtKB-ARBA"/>
</dbReference>
<dbReference type="InterPro" id="IPR006689">
    <property type="entry name" value="Small_GTPase_ARF/SAR"/>
</dbReference>
<dbReference type="OrthoDB" id="2011769at2759"/>
<name>A0A9P6TXK8_9FUNG</name>
<protein>
    <recommendedName>
        <fullName evidence="9">ADP-ribosylation factor</fullName>
    </recommendedName>
</protein>
<sequence>MGLFYSRFFSGFPTCNDRATQLVMLGLDHGGKTTALYQLKLHSKIQTFTTIGCNVETIRCRSQSLTIWDIAGHEPLRSMWRTYFENSMSIIYVVDSTDILRIDEAKEELWRALRELSEMSDAQTDAALLVYANKQDHKDAMTVAEVRDALELDRLQGRVWHIQGSDATTGMGLVDGLDWLSAQQRRSAAVA</sequence>
<comment type="similarity">
    <text evidence="1 6">Belongs to the small GTPase superfamily. Arf family.</text>
</comment>
<dbReference type="GO" id="GO:0005525">
    <property type="term" value="F:GTP binding"/>
    <property type="evidence" value="ECO:0007669"/>
    <property type="project" value="UniProtKB-KW"/>
</dbReference>
<proteinExistence type="inferred from homology"/>
<dbReference type="InterPro" id="IPR027417">
    <property type="entry name" value="P-loop_NTPase"/>
</dbReference>
<dbReference type="InterPro" id="IPR005225">
    <property type="entry name" value="Small_GTP-bd"/>
</dbReference>
<dbReference type="GO" id="GO:0046872">
    <property type="term" value="F:metal ion binding"/>
    <property type="evidence" value="ECO:0007669"/>
    <property type="project" value="UniProtKB-KW"/>
</dbReference>
<dbReference type="PRINTS" id="PR00328">
    <property type="entry name" value="SAR1GTPBP"/>
</dbReference>
<evidence type="ECO:0000256" key="4">
    <source>
        <dbReference type="PIRSR" id="PIRSR606689-1"/>
    </source>
</evidence>
<accession>A0A9P6TXK8</accession>
<keyword evidence="8" id="KW-1185">Reference proteome</keyword>
<dbReference type="Proteomes" id="UP000726737">
    <property type="component" value="Unassembled WGS sequence"/>
</dbReference>
<evidence type="ECO:0000313" key="8">
    <source>
        <dbReference type="Proteomes" id="UP000726737"/>
    </source>
</evidence>
<evidence type="ECO:0000313" key="7">
    <source>
        <dbReference type="EMBL" id="KAG0250511.1"/>
    </source>
</evidence>
<dbReference type="FunFam" id="3.40.50.300:FF:000412">
    <property type="entry name" value="ADP-ribosylation factor 1"/>
    <property type="match status" value="1"/>
</dbReference>
<feature type="binding site" evidence="5">
    <location>
        <position position="50"/>
    </location>
    <ligand>
        <name>Mg(2+)</name>
        <dbReference type="ChEBI" id="CHEBI:18420"/>
    </ligand>
</feature>
<evidence type="ECO:0000256" key="2">
    <source>
        <dbReference type="ARBA" id="ARBA00022741"/>
    </source>
</evidence>
<comment type="caution">
    <text evidence="7">The sequence shown here is derived from an EMBL/GenBank/DDBJ whole genome shotgun (WGS) entry which is preliminary data.</text>
</comment>
<evidence type="ECO:0000256" key="6">
    <source>
        <dbReference type="RuleBase" id="RU003925"/>
    </source>
</evidence>
<evidence type="ECO:0000256" key="5">
    <source>
        <dbReference type="PIRSR" id="PIRSR606689-2"/>
    </source>
</evidence>